<organism evidence="2">
    <name type="scientific">Tanacetum cinerariifolium</name>
    <name type="common">Dalmatian daisy</name>
    <name type="synonym">Chrysanthemum cinerariifolium</name>
    <dbReference type="NCBI Taxonomy" id="118510"/>
    <lineage>
        <taxon>Eukaryota</taxon>
        <taxon>Viridiplantae</taxon>
        <taxon>Streptophyta</taxon>
        <taxon>Embryophyta</taxon>
        <taxon>Tracheophyta</taxon>
        <taxon>Spermatophyta</taxon>
        <taxon>Magnoliopsida</taxon>
        <taxon>eudicotyledons</taxon>
        <taxon>Gunneridae</taxon>
        <taxon>Pentapetalae</taxon>
        <taxon>asterids</taxon>
        <taxon>campanulids</taxon>
        <taxon>Asterales</taxon>
        <taxon>Asteraceae</taxon>
        <taxon>Asteroideae</taxon>
        <taxon>Anthemideae</taxon>
        <taxon>Anthemidinae</taxon>
        <taxon>Tanacetum</taxon>
    </lineage>
</organism>
<keyword evidence="1" id="KW-0732">Signal</keyword>
<protein>
    <submittedName>
        <fullName evidence="2">Uncharacterized protein</fullName>
    </submittedName>
</protein>
<feature type="signal peptide" evidence="1">
    <location>
        <begin position="1"/>
        <end position="18"/>
    </location>
</feature>
<proteinExistence type="predicted"/>
<sequence>RIAISTLITMVVVLQLWTLPLEISLGSKLKESRFLTCPGAPLVVSSIGICRTPTVMGQMANSVALVAFRSTQTIRVIVAFGAQRFRSSIRFLLTRPNSTSFYSQSDVQQKCGSSYPLAQLQSQLHLALSLA</sequence>
<feature type="non-terminal residue" evidence="2">
    <location>
        <position position="1"/>
    </location>
</feature>
<evidence type="ECO:0000256" key="1">
    <source>
        <dbReference type="SAM" id="SignalP"/>
    </source>
</evidence>
<evidence type="ECO:0000313" key="2">
    <source>
        <dbReference type="EMBL" id="GFC86875.1"/>
    </source>
</evidence>
<reference evidence="2" key="1">
    <citation type="journal article" date="2019" name="Sci. Rep.">
        <title>Draft genome of Tanacetum cinerariifolium, the natural source of mosquito coil.</title>
        <authorList>
            <person name="Yamashiro T."/>
            <person name="Shiraishi A."/>
            <person name="Satake H."/>
            <person name="Nakayama K."/>
        </authorList>
    </citation>
    <scope>NUCLEOTIDE SEQUENCE</scope>
</reference>
<dbReference type="EMBL" id="BKCJ011107461">
    <property type="protein sequence ID" value="GFC86875.1"/>
    <property type="molecule type" value="Genomic_DNA"/>
</dbReference>
<feature type="chain" id="PRO_5025419984" evidence="1">
    <location>
        <begin position="19"/>
        <end position="131"/>
    </location>
</feature>
<gene>
    <name evidence="2" type="ORF">Tci_858845</name>
</gene>
<name>A0A699RLI5_TANCI</name>
<dbReference type="AlphaFoldDB" id="A0A699RLI5"/>
<comment type="caution">
    <text evidence="2">The sequence shown here is derived from an EMBL/GenBank/DDBJ whole genome shotgun (WGS) entry which is preliminary data.</text>
</comment>
<accession>A0A699RLI5</accession>